<proteinExistence type="predicted"/>
<evidence type="ECO:0000313" key="2">
    <source>
        <dbReference type="EMBL" id="ACO79251.1"/>
    </source>
</evidence>
<dbReference type="HOGENOM" id="CLU_038034_13_2_6"/>
<dbReference type="Gene3D" id="1.20.58.2180">
    <property type="match status" value="1"/>
</dbReference>
<gene>
    <name evidence="2" type="ordered locus">Avin_30870</name>
</gene>
<dbReference type="AlphaFoldDB" id="C1DN84"/>
<keyword evidence="3" id="KW-1185">Reference proteome</keyword>
<evidence type="ECO:0000313" key="3">
    <source>
        <dbReference type="Proteomes" id="UP000002424"/>
    </source>
</evidence>
<dbReference type="SUPFAM" id="SSF53807">
    <property type="entry name" value="Helical backbone' metal receptor"/>
    <property type="match status" value="1"/>
</dbReference>
<sequence>MRGERLRPIGWLLLVGLALQGAAPAWTQEQRSLTDQAGHVLHLPARVERVGTPGISMASLILALGGRAQLSAITPEVQGNPWLLRLMPEIGRLPTPFVRPAGVHLEQLLAGKPDLVTLWTTHQALGTRLERLGMAVLYLGYDSPEDMIGAARLLGQALGPAQRARAEAFVDYYRNVLQRVSAGLSGLDDAEKPRLYYAGLSPLSTEGQDSMVDAWIERAGGINVAARAGLPADAQVSLEQLLVWQPQFIVVLEESTRRAILADPRWQSLPAVRDGRVLLNPKGINAWCTRAAETALQVLWAARQLHPQRFADVDMAAETRDFYRRFYQYELSDEEVGLILQGADPPPRP</sequence>
<dbReference type="Gene3D" id="3.40.50.1980">
    <property type="entry name" value="Nitrogenase molybdenum iron protein domain"/>
    <property type="match status" value="2"/>
</dbReference>
<dbReference type="InterPro" id="IPR050902">
    <property type="entry name" value="ABC_Transporter_SBP"/>
</dbReference>
<dbReference type="Proteomes" id="UP000002424">
    <property type="component" value="Chromosome"/>
</dbReference>
<dbReference type="eggNOG" id="COG0614">
    <property type="taxonomic scope" value="Bacteria"/>
</dbReference>
<dbReference type="OrthoDB" id="9775594at2"/>
<dbReference type="PANTHER" id="PTHR30535:SF34">
    <property type="entry name" value="MOLYBDATE-BINDING PROTEIN MOLA"/>
    <property type="match status" value="1"/>
</dbReference>
<reference evidence="2 3" key="1">
    <citation type="journal article" date="2009" name="J. Bacteriol.">
        <title>Genome sequence of Azotobacter vinelandii, an obligate aerobe specialized to support diverse anaerobic metabolic processes.</title>
        <authorList>
            <person name="Setubal J.C."/>
            <person name="dos Santos P."/>
            <person name="Goldman B.S."/>
            <person name="Ertesvag H."/>
            <person name="Espin G."/>
            <person name="Rubio L.M."/>
            <person name="Valla S."/>
            <person name="Almeida N.F."/>
            <person name="Balasubramanian D."/>
            <person name="Cromes L."/>
            <person name="Curatti L."/>
            <person name="Du Z."/>
            <person name="Godsy E."/>
            <person name="Goodner B."/>
            <person name="Hellner-Burris K."/>
            <person name="Hernandez J.A."/>
            <person name="Houmiel K."/>
            <person name="Imperial J."/>
            <person name="Kennedy C."/>
            <person name="Larson T.J."/>
            <person name="Latreille P."/>
            <person name="Ligon L.S."/>
            <person name="Lu J."/>
            <person name="Maerk M."/>
            <person name="Miller N.M."/>
            <person name="Norton S."/>
            <person name="O'Carroll I.P."/>
            <person name="Paulsen I."/>
            <person name="Raulfs E.C."/>
            <person name="Roemer R."/>
            <person name="Rosser J."/>
            <person name="Segura D."/>
            <person name="Slater S."/>
            <person name="Stricklin S.L."/>
            <person name="Studholme D.J."/>
            <person name="Sun J."/>
            <person name="Viana C.J."/>
            <person name="Wallin E."/>
            <person name="Wang B."/>
            <person name="Wheeler C."/>
            <person name="Zhu H."/>
            <person name="Dean D.R."/>
            <person name="Dixon R."/>
            <person name="Wood D."/>
        </authorList>
    </citation>
    <scope>NUCLEOTIDE SEQUENCE [LARGE SCALE GENOMIC DNA]</scope>
    <source>
        <strain evidence="3">DJ / ATCC BAA-1303</strain>
    </source>
</reference>
<dbReference type="PROSITE" id="PS50983">
    <property type="entry name" value="FE_B12_PBP"/>
    <property type="match status" value="1"/>
</dbReference>
<dbReference type="CDD" id="cd01142">
    <property type="entry name" value="TroA_e"/>
    <property type="match status" value="1"/>
</dbReference>
<dbReference type="InterPro" id="IPR002491">
    <property type="entry name" value="ABC_transptr_periplasmic_BD"/>
</dbReference>
<dbReference type="Pfam" id="PF01497">
    <property type="entry name" value="Peripla_BP_2"/>
    <property type="match status" value="1"/>
</dbReference>
<organism evidence="2 3">
    <name type="scientific">Azotobacter vinelandii (strain DJ / ATCC BAA-1303)</name>
    <dbReference type="NCBI Taxonomy" id="322710"/>
    <lineage>
        <taxon>Bacteria</taxon>
        <taxon>Pseudomonadati</taxon>
        <taxon>Pseudomonadota</taxon>
        <taxon>Gammaproteobacteria</taxon>
        <taxon>Pseudomonadales</taxon>
        <taxon>Pseudomonadaceae</taxon>
        <taxon>Azotobacter</taxon>
    </lineage>
</organism>
<dbReference type="PANTHER" id="PTHR30535">
    <property type="entry name" value="VITAMIN B12-BINDING PROTEIN"/>
    <property type="match status" value="1"/>
</dbReference>
<dbReference type="EnsemblBacteria" id="ACO79251">
    <property type="protein sequence ID" value="ACO79251"/>
    <property type="gene ID" value="Avin_30870"/>
</dbReference>
<dbReference type="KEGG" id="avn:Avin_30870"/>
<dbReference type="STRING" id="322710.Avin_30870"/>
<dbReference type="RefSeq" id="WP_012701636.1">
    <property type="nucleotide sequence ID" value="NC_012560.1"/>
</dbReference>
<dbReference type="GeneID" id="88186176"/>
<dbReference type="EMBL" id="CP001157">
    <property type="protein sequence ID" value="ACO79251.1"/>
    <property type="molecule type" value="Genomic_DNA"/>
</dbReference>
<protein>
    <submittedName>
        <fullName evidence="2">Periplasmic solute binding protein of iron siderophore transporter</fullName>
    </submittedName>
</protein>
<name>C1DN84_AZOVD</name>
<evidence type="ECO:0000259" key="1">
    <source>
        <dbReference type="PROSITE" id="PS50983"/>
    </source>
</evidence>
<feature type="domain" description="Fe/B12 periplasmic-binding" evidence="1">
    <location>
        <begin position="49"/>
        <end position="313"/>
    </location>
</feature>
<accession>C1DN84</accession>